<protein>
    <submittedName>
        <fullName evidence="1">Uncharacterized protein</fullName>
    </submittedName>
</protein>
<proteinExistence type="predicted"/>
<organism evidence="1 2">
    <name type="scientific">Collybiopsis confluens</name>
    <dbReference type="NCBI Taxonomy" id="2823264"/>
    <lineage>
        <taxon>Eukaryota</taxon>
        <taxon>Fungi</taxon>
        <taxon>Dikarya</taxon>
        <taxon>Basidiomycota</taxon>
        <taxon>Agaricomycotina</taxon>
        <taxon>Agaricomycetes</taxon>
        <taxon>Agaricomycetidae</taxon>
        <taxon>Agaricales</taxon>
        <taxon>Marasmiineae</taxon>
        <taxon>Omphalotaceae</taxon>
        <taxon>Collybiopsis</taxon>
    </lineage>
</organism>
<name>A0A8H5HK86_9AGAR</name>
<gene>
    <name evidence="1" type="ORF">D9757_006441</name>
</gene>
<comment type="caution">
    <text evidence="1">The sequence shown here is derived from an EMBL/GenBank/DDBJ whole genome shotgun (WGS) entry which is preliminary data.</text>
</comment>
<dbReference type="OrthoDB" id="2844016at2759"/>
<dbReference type="EMBL" id="JAACJN010000043">
    <property type="protein sequence ID" value="KAF5384540.1"/>
    <property type="molecule type" value="Genomic_DNA"/>
</dbReference>
<reference evidence="1 2" key="1">
    <citation type="journal article" date="2020" name="ISME J.">
        <title>Uncovering the hidden diversity of litter-decomposition mechanisms in mushroom-forming fungi.</title>
        <authorList>
            <person name="Floudas D."/>
            <person name="Bentzer J."/>
            <person name="Ahren D."/>
            <person name="Johansson T."/>
            <person name="Persson P."/>
            <person name="Tunlid A."/>
        </authorList>
    </citation>
    <scope>NUCLEOTIDE SEQUENCE [LARGE SCALE GENOMIC DNA]</scope>
    <source>
        <strain evidence="1 2">CBS 406.79</strain>
    </source>
</reference>
<evidence type="ECO:0000313" key="1">
    <source>
        <dbReference type="EMBL" id="KAF5384540.1"/>
    </source>
</evidence>
<keyword evidence="2" id="KW-1185">Reference proteome</keyword>
<evidence type="ECO:0000313" key="2">
    <source>
        <dbReference type="Proteomes" id="UP000518752"/>
    </source>
</evidence>
<dbReference type="AlphaFoldDB" id="A0A8H5HK86"/>
<accession>A0A8H5HK86</accession>
<sequence>MLLSAWNTTLDNANFTGAPLVLGTAGNLACFGVQNLVLTLQTYYSYPYNDYPALGLVDGNLRAFDKEGNWNTNASAPSSGYELLSWATSSFLHDVASTAFSAVEIPSSEYPVLAVDGVHDMWYLCPYNDDYLGQNSVYFNISSIESSSGSFTLSCYSVLLNLVPIMDYHWR</sequence>
<dbReference type="Proteomes" id="UP000518752">
    <property type="component" value="Unassembled WGS sequence"/>
</dbReference>